<reference evidence="2 3" key="1">
    <citation type="submission" date="2019-08" db="EMBL/GenBank/DDBJ databases">
        <title>Complete genome sequence of Terriglobus albidus strain ORNL.</title>
        <authorList>
            <person name="Podar M."/>
        </authorList>
    </citation>
    <scope>NUCLEOTIDE SEQUENCE [LARGE SCALE GENOMIC DNA]</scope>
    <source>
        <strain evidence="2 3">ORNL</strain>
    </source>
</reference>
<keyword evidence="3" id="KW-1185">Reference proteome</keyword>
<dbReference type="Proteomes" id="UP000321820">
    <property type="component" value="Chromosome"/>
</dbReference>
<dbReference type="EMBL" id="CP042806">
    <property type="protein sequence ID" value="QEE27515.1"/>
    <property type="molecule type" value="Genomic_DNA"/>
</dbReference>
<evidence type="ECO:0000259" key="1">
    <source>
        <dbReference type="Pfam" id="PF13490"/>
    </source>
</evidence>
<name>A0A5B9E8S0_9BACT</name>
<dbReference type="InterPro" id="IPR041916">
    <property type="entry name" value="Anti_sigma_zinc_sf"/>
</dbReference>
<evidence type="ECO:0000313" key="2">
    <source>
        <dbReference type="EMBL" id="QEE27515.1"/>
    </source>
</evidence>
<dbReference type="AlphaFoldDB" id="A0A5B9E8S0"/>
<dbReference type="InterPro" id="IPR027383">
    <property type="entry name" value="Znf_put"/>
</dbReference>
<gene>
    <name evidence="2" type="ORF">FTW19_05525</name>
</gene>
<evidence type="ECO:0000313" key="3">
    <source>
        <dbReference type="Proteomes" id="UP000321820"/>
    </source>
</evidence>
<proteinExistence type="predicted"/>
<dbReference type="OrthoDB" id="116459at2"/>
<dbReference type="Pfam" id="PF13490">
    <property type="entry name" value="zf-HC2"/>
    <property type="match status" value="1"/>
</dbReference>
<accession>A0A5B9E8S0</accession>
<feature type="domain" description="Putative zinc-finger" evidence="1">
    <location>
        <begin position="5"/>
        <end position="38"/>
    </location>
</feature>
<protein>
    <submittedName>
        <fullName evidence="2">Anti-sigma factor</fullName>
    </submittedName>
</protein>
<organism evidence="2 3">
    <name type="scientific">Terriglobus albidus</name>
    <dbReference type="NCBI Taxonomy" id="1592106"/>
    <lineage>
        <taxon>Bacteria</taxon>
        <taxon>Pseudomonadati</taxon>
        <taxon>Acidobacteriota</taxon>
        <taxon>Terriglobia</taxon>
        <taxon>Terriglobales</taxon>
        <taxon>Acidobacteriaceae</taxon>
        <taxon>Terriglobus</taxon>
    </lineage>
</organism>
<sequence>MNTNCEHVRSLFSDYLDGALTGHEMMDVSSHLESCKACKAEFAGWRTMQHGLAMIGTAKAPENLGLKLRLAISHEKVKSNTTWKDRLELAWANTLRPVVLRTAAGLASATIIVGGMLGMLTAVTPTAQSVMADDDLGAYSQPHYKYSAANMDGVVVDADNPVVVEALLNARGQIYDYSIVSGTLSADARHNLEQRLLVSVYEPAKVFGTPVRSRIILTFSGISVRG</sequence>
<dbReference type="RefSeq" id="WP_147646706.1">
    <property type="nucleotide sequence ID" value="NZ_CP042806.1"/>
</dbReference>
<dbReference type="KEGG" id="talb:FTW19_05525"/>
<dbReference type="Gene3D" id="1.10.10.1320">
    <property type="entry name" value="Anti-sigma factor, zinc-finger domain"/>
    <property type="match status" value="1"/>
</dbReference>